<evidence type="ECO:0000256" key="5">
    <source>
        <dbReference type="ARBA" id="ARBA00023157"/>
    </source>
</evidence>
<keyword evidence="15" id="KW-1185">Reference proteome</keyword>
<feature type="region of interest" description="Disordered" evidence="9">
    <location>
        <begin position="880"/>
        <end position="964"/>
    </location>
</feature>
<comment type="subcellular location">
    <subcellularLocation>
        <location evidence="1">Membrane</location>
        <topology evidence="1">Single-pass membrane protein</topology>
    </subcellularLocation>
</comment>
<dbReference type="EMBL" id="JBICBT010000555">
    <property type="protein sequence ID" value="KAL3109853.1"/>
    <property type="molecule type" value="Genomic_DNA"/>
</dbReference>
<dbReference type="InterPro" id="IPR000742">
    <property type="entry name" value="EGF"/>
</dbReference>
<evidence type="ECO:0000259" key="12">
    <source>
        <dbReference type="PROSITE" id="PS50214"/>
    </source>
</evidence>
<proteinExistence type="predicted"/>
<keyword evidence="4 10" id="KW-0472">Membrane</keyword>
<keyword evidence="5 7" id="KW-1015">Disulfide bond</keyword>
<keyword evidence="3 10" id="KW-1133">Transmembrane helix</keyword>
<dbReference type="PROSITE" id="PS50215">
    <property type="entry name" value="ADAM_MEPRO"/>
    <property type="match status" value="1"/>
</dbReference>
<dbReference type="Gene3D" id="3.40.390.10">
    <property type="entry name" value="Collagenase (Catalytic Domain)"/>
    <property type="match status" value="1"/>
</dbReference>
<feature type="domain" description="Disintegrin" evidence="12">
    <location>
        <begin position="410"/>
        <end position="498"/>
    </location>
</feature>
<dbReference type="PROSITE" id="PS50026">
    <property type="entry name" value="EGF_3"/>
    <property type="match status" value="1"/>
</dbReference>
<dbReference type="GO" id="GO:0016020">
    <property type="term" value="C:membrane"/>
    <property type="evidence" value="ECO:0007669"/>
    <property type="project" value="UniProtKB-SubCell"/>
</dbReference>
<feature type="active site" evidence="8">
    <location>
        <position position="341"/>
    </location>
</feature>
<dbReference type="Proteomes" id="UP001620626">
    <property type="component" value="Unassembled WGS sequence"/>
</dbReference>
<dbReference type="Gene3D" id="4.10.70.10">
    <property type="entry name" value="Disintegrin domain"/>
    <property type="match status" value="1"/>
</dbReference>
<evidence type="ECO:0000256" key="6">
    <source>
        <dbReference type="PROSITE-ProRule" id="PRU00068"/>
    </source>
</evidence>
<dbReference type="FunFam" id="4.10.70.10:FF:000001">
    <property type="entry name" value="Disintegrin and metalloproteinase domain-containing protein 22"/>
    <property type="match status" value="1"/>
</dbReference>
<feature type="disulfide bond" evidence="6">
    <location>
        <begin position="470"/>
        <end position="490"/>
    </location>
</feature>
<evidence type="ECO:0000256" key="7">
    <source>
        <dbReference type="PROSITE-ProRule" id="PRU00076"/>
    </source>
</evidence>
<dbReference type="AlphaFoldDB" id="A0ABD2L3P2"/>
<dbReference type="InterPro" id="IPR001590">
    <property type="entry name" value="Peptidase_M12B"/>
</dbReference>
<feature type="domain" description="EGF-like" evidence="11">
    <location>
        <begin position="653"/>
        <end position="686"/>
    </location>
</feature>
<evidence type="ECO:0000256" key="1">
    <source>
        <dbReference type="ARBA" id="ARBA00004167"/>
    </source>
</evidence>
<evidence type="ECO:0000259" key="11">
    <source>
        <dbReference type="PROSITE" id="PS50026"/>
    </source>
</evidence>
<evidence type="ECO:0000256" key="9">
    <source>
        <dbReference type="SAM" id="MobiDB-lite"/>
    </source>
</evidence>
<name>A0ABD2L3P2_9BILA</name>
<feature type="binding site" evidence="8">
    <location>
        <position position="344"/>
    </location>
    <ligand>
        <name>Zn(2+)</name>
        <dbReference type="ChEBI" id="CHEBI:29105"/>
        <note>catalytic</note>
    </ligand>
</feature>
<feature type="domain" description="Peptidase M12B" evidence="13">
    <location>
        <begin position="205"/>
        <end position="404"/>
    </location>
</feature>
<dbReference type="PANTHER" id="PTHR11905">
    <property type="entry name" value="ADAM A DISINTEGRIN AND METALLOPROTEASE DOMAIN"/>
    <property type="match status" value="1"/>
</dbReference>
<dbReference type="SMART" id="SM00608">
    <property type="entry name" value="ACR"/>
    <property type="match status" value="1"/>
</dbReference>
<dbReference type="InterPro" id="IPR024079">
    <property type="entry name" value="MetalloPept_cat_dom_sf"/>
</dbReference>
<dbReference type="SMART" id="SM00050">
    <property type="entry name" value="DISIN"/>
    <property type="match status" value="1"/>
</dbReference>
<evidence type="ECO:0000313" key="15">
    <source>
        <dbReference type="Proteomes" id="UP001620626"/>
    </source>
</evidence>
<feature type="compositionally biased region" description="Low complexity" evidence="9">
    <location>
        <begin position="880"/>
        <end position="912"/>
    </location>
</feature>
<dbReference type="InterPro" id="IPR001762">
    <property type="entry name" value="Disintegrin_dom"/>
</dbReference>
<feature type="binding site" evidence="8">
    <location>
        <position position="340"/>
    </location>
    <ligand>
        <name>Zn(2+)</name>
        <dbReference type="ChEBI" id="CHEBI:29105"/>
        <note>catalytic</note>
    </ligand>
</feature>
<dbReference type="PROSITE" id="PS00022">
    <property type="entry name" value="EGF_1"/>
    <property type="match status" value="1"/>
</dbReference>
<dbReference type="FunFam" id="3.40.390.10:FF:000002">
    <property type="entry name" value="Disintegrin and metalloproteinase domain-containing protein 22"/>
    <property type="match status" value="1"/>
</dbReference>
<dbReference type="Pfam" id="PF00200">
    <property type="entry name" value="Disintegrin"/>
    <property type="match status" value="1"/>
</dbReference>
<dbReference type="InterPro" id="IPR034027">
    <property type="entry name" value="Reprolysin_adamalysin"/>
</dbReference>
<reference evidence="14 15" key="1">
    <citation type="submission" date="2024-10" db="EMBL/GenBank/DDBJ databases">
        <authorList>
            <person name="Kim D."/>
        </authorList>
    </citation>
    <scope>NUCLEOTIDE SEQUENCE [LARGE SCALE GENOMIC DNA]</scope>
    <source>
        <strain evidence="14">BH-2024</strain>
    </source>
</reference>
<dbReference type="SUPFAM" id="SSF57552">
    <property type="entry name" value="Blood coagulation inhibitor (disintegrin)"/>
    <property type="match status" value="1"/>
</dbReference>
<dbReference type="InterPro" id="IPR006586">
    <property type="entry name" value="ADAM_Cys-rich"/>
</dbReference>
<dbReference type="Pfam" id="PF01421">
    <property type="entry name" value="Reprolysin"/>
    <property type="match status" value="1"/>
</dbReference>
<keyword evidence="7" id="KW-0245">EGF-like domain</keyword>
<comment type="caution">
    <text evidence="14">The sequence shown here is derived from an EMBL/GenBank/DDBJ whole genome shotgun (WGS) entry which is preliminary data.</text>
</comment>
<feature type="binding site" evidence="8">
    <location>
        <position position="350"/>
    </location>
    <ligand>
        <name>Zn(2+)</name>
        <dbReference type="ChEBI" id="CHEBI:29105"/>
        <note>catalytic</note>
    </ligand>
</feature>
<gene>
    <name evidence="14" type="ORF">niasHT_011156</name>
</gene>
<feature type="disulfide bond" evidence="7">
    <location>
        <begin position="676"/>
        <end position="685"/>
    </location>
</feature>
<organism evidence="14 15">
    <name type="scientific">Heterodera trifolii</name>
    <dbReference type="NCBI Taxonomy" id="157864"/>
    <lineage>
        <taxon>Eukaryota</taxon>
        <taxon>Metazoa</taxon>
        <taxon>Ecdysozoa</taxon>
        <taxon>Nematoda</taxon>
        <taxon>Chromadorea</taxon>
        <taxon>Rhabditida</taxon>
        <taxon>Tylenchina</taxon>
        <taxon>Tylenchomorpha</taxon>
        <taxon>Tylenchoidea</taxon>
        <taxon>Heteroderidae</taxon>
        <taxon>Heteroderinae</taxon>
        <taxon>Heterodera</taxon>
    </lineage>
</organism>
<feature type="disulfide bond" evidence="8">
    <location>
        <begin position="360"/>
        <end position="365"/>
    </location>
</feature>
<evidence type="ECO:0000313" key="14">
    <source>
        <dbReference type="EMBL" id="KAL3109853.1"/>
    </source>
</evidence>
<sequence length="1265" mass="137441">MDLGVGLKRCPVFVWSSIDGSLPELLPENAAQQFLSAKDLTNIALLSDSPFWLHFASSPILLPSSPNGIRLHFWPNLKLLGPSLKNFSSQHKGSMRHYEAINSLTDEHSALSVGQYPQDINGFLRLNGRTFALGVLPDNSGTFYLVPDRSGNACEWPSSAKGAEKNFGLSRTKRDGEGHQIGAPNIGKSPKMPEYYAEYIDGKRRYVELVFIADNSVYKKYDSNEQRVHDRLQSIASAVNSLYAPLNIRVALVWADIWREANAPIEVTEEADKTLRDFLGFRKKVLAEHGHDNAQLLTDVRFGAVIGKAYKGTMCSFEFSGGVIVDHAELPAFVGLTVAHEMGHNFGMDHDAGYPEPCKCPAQQCIMAPASSNVNATSFFSDCSLDTLSSGFRRGVDYCLNNVPNAVFGGAKCGNGIVEEGEQCDCGSTESCPNRCCVAAECKLAKGAECADGECCDLEQCKPKGRSTVCREEANECDLPEYCDGTNPICPPDFFVQDGHTCPKNSEDFCYQGVCGSREGQCRFIWGPTAKNSIAECYAYNEYGSFSGNCGYDQAKDQYHRCKKSDVTCGRLQCQHESDRPVFGDPSTVYAAYNFVRDAAGHDVQCRVVRTTMTGVGKKRAVDPGMVPNGARCGKDKLCVDAQCRNASDVLQMVSKCQPEDCNGKGICNNMGNCHCVAGYGGIACDLPGPGGSVNSGPAGGQVFNPGLALLYLLVVTFVLFSLASIYCRRKRGFWLHKKIWYKLRVSLELRSFRLEPTRKAPPPPPGTSSVLHMHRHSLNAVWGDDVAGAGGASRVEVLRVDATKPYIMGGARAAVLKVAESQQKQSPNFVPSPTSNVQYFNNVTAFQQMATKPAKKGNNGTRGGVVPSLAEQRSLVAHSGYDTGGSTSSDEQQPTRTTVADQRAQQQQEQQTYDHQHRYGVETPPPPPPPHKNVHKCGEKAVQQKQPKMPTKPPTIKAKEEKGGEEAKINFTSTIQNFQFFLGGVYRHSFYWPNSSHQMTVFGQGKSIVRTTTEAVVCCTRTTAVGSSLPTRTVVRREPVGAVRVFDVAACAPPACFSRTSACLWGVPGASSDEEGEKKKGADAPKGIGAQNVAGRPFTPGVCFAEERSTCAKLALLLICTFDWTNMTYSPSKFPWVPVPNCVCPNLDNECLRPAPYTRPILCVNKVIKNITYFLATGGELEPGGGSSPSAGGCSPPLAIALYVCSMFLILILFYVAFRCARGRSNEYIVADNVDNGPVRLARAVAPRVAFRIAARRRPAAPAP</sequence>
<dbReference type="PANTHER" id="PTHR11905:SF159">
    <property type="entry name" value="ADAM METALLOPROTEASE"/>
    <property type="match status" value="1"/>
</dbReference>
<feature type="transmembrane region" description="Helical" evidence="10">
    <location>
        <begin position="1199"/>
        <end position="1219"/>
    </location>
</feature>
<dbReference type="GO" id="GO:0046872">
    <property type="term" value="F:metal ion binding"/>
    <property type="evidence" value="ECO:0007669"/>
    <property type="project" value="UniProtKB-KW"/>
</dbReference>
<keyword evidence="8" id="KW-0479">Metal-binding</keyword>
<evidence type="ECO:0000256" key="4">
    <source>
        <dbReference type="ARBA" id="ARBA00023136"/>
    </source>
</evidence>
<evidence type="ECO:0000256" key="3">
    <source>
        <dbReference type="ARBA" id="ARBA00022989"/>
    </source>
</evidence>
<dbReference type="SUPFAM" id="SSF55486">
    <property type="entry name" value="Metalloproteases ('zincins'), catalytic domain"/>
    <property type="match status" value="1"/>
</dbReference>
<evidence type="ECO:0000259" key="13">
    <source>
        <dbReference type="PROSITE" id="PS50215"/>
    </source>
</evidence>
<dbReference type="Pfam" id="PF08516">
    <property type="entry name" value="ADAM_CR"/>
    <property type="match status" value="1"/>
</dbReference>
<keyword evidence="2 10" id="KW-0812">Transmembrane</keyword>
<dbReference type="CDD" id="cd04269">
    <property type="entry name" value="ZnMc_adamalysin_II_like"/>
    <property type="match status" value="1"/>
</dbReference>
<dbReference type="InterPro" id="IPR036436">
    <property type="entry name" value="Disintegrin_dom_sf"/>
</dbReference>
<dbReference type="PROSITE" id="PS50214">
    <property type="entry name" value="DISINTEGRIN_2"/>
    <property type="match status" value="1"/>
</dbReference>
<evidence type="ECO:0000256" key="2">
    <source>
        <dbReference type="ARBA" id="ARBA00022692"/>
    </source>
</evidence>
<comment type="caution">
    <text evidence="7">Lacks conserved residue(s) required for the propagation of feature annotation.</text>
</comment>
<dbReference type="PROSITE" id="PS01186">
    <property type="entry name" value="EGF_2"/>
    <property type="match status" value="1"/>
</dbReference>
<evidence type="ECO:0000256" key="8">
    <source>
        <dbReference type="PROSITE-ProRule" id="PRU00276"/>
    </source>
</evidence>
<evidence type="ECO:0000256" key="10">
    <source>
        <dbReference type="SAM" id="Phobius"/>
    </source>
</evidence>
<accession>A0ABD2L3P2</accession>
<keyword evidence="8" id="KW-0862">Zinc</keyword>
<protein>
    <submittedName>
        <fullName evidence="14">Uncharacterized protein</fullName>
    </submittedName>
</protein>